<proteinExistence type="predicted"/>
<dbReference type="EMBL" id="JNVM01000024">
    <property type="protein sequence ID" value="KEQ23191.1"/>
    <property type="molecule type" value="Genomic_DNA"/>
</dbReference>
<reference evidence="1 2" key="1">
    <citation type="submission" date="2014-06" db="EMBL/GenBank/DDBJ databases">
        <title>Draft genome sequence of Paenibacillus sp. MSt1.</title>
        <authorList>
            <person name="Aw Y.K."/>
            <person name="Ong K.S."/>
            <person name="Gan H.M."/>
            <person name="Lee S.M."/>
        </authorList>
    </citation>
    <scope>NUCLEOTIDE SEQUENCE [LARGE SCALE GENOMIC DNA]</scope>
    <source>
        <strain evidence="1 2">MSt1</strain>
    </source>
</reference>
<keyword evidence="2" id="KW-1185">Reference proteome</keyword>
<dbReference type="eggNOG" id="ENOG50306IR">
    <property type="taxonomic scope" value="Bacteria"/>
</dbReference>
<dbReference type="AlphaFoldDB" id="A0A081NXL8"/>
<evidence type="ECO:0000313" key="2">
    <source>
        <dbReference type="Proteomes" id="UP000028123"/>
    </source>
</evidence>
<accession>A0A081NXL8</accession>
<dbReference type="Proteomes" id="UP000028123">
    <property type="component" value="Unassembled WGS sequence"/>
</dbReference>
<sequence length="73" mass="8056">MMDNFIILEDDLQNGDTGELVKGVRIMVEGKFKNLLDSIIESNSSFNNYSEVIGSAITSGITEIISELKSKRS</sequence>
<organism evidence="1 2">
    <name type="scientific">Paenibacillus tyrfis</name>
    <dbReference type="NCBI Taxonomy" id="1501230"/>
    <lineage>
        <taxon>Bacteria</taxon>
        <taxon>Bacillati</taxon>
        <taxon>Bacillota</taxon>
        <taxon>Bacilli</taxon>
        <taxon>Bacillales</taxon>
        <taxon>Paenibacillaceae</taxon>
        <taxon>Paenibacillus</taxon>
    </lineage>
</organism>
<protein>
    <submittedName>
        <fullName evidence="1">Uncharacterized protein</fullName>
    </submittedName>
</protein>
<gene>
    <name evidence="1" type="ORF">ET33_17680</name>
</gene>
<comment type="caution">
    <text evidence="1">The sequence shown here is derived from an EMBL/GenBank/DDBJ whole genome shotgun (WGS) entry which is preliminary data.</text>
</comment>
<name>A0A081NXL8_9BACL</name>
<evidence type="ECO:0000313" key="1">
    <source>
        <dbReference type="EMBL" id="KEQ23191.1"/>
    </source>
</evidence>